<keyword evidence="2" id="KW-1185">Reference proteome</keyword>
<dbReference type="Gramene" id="rna-AYBTSS11_LOCUS7590">
    <property type="protein sequence ID" value="CAJ1936655.1"/>
    <property type="gene ID" value="gene-AYBTSS11_LOCUS7590"/>
</dbReference>
<accession>A0AA86S693</accession>
<protein>
    <submittedName>
        <fullName evidence="1">Uncharacterized protein</fullName>
    </submittedName>
</protein>
<dbReference type="AlphaFoldDB" id="A0AA86S693"/>
<dbReference type="InterPro" id="IPR043376">
    <property type="entry name" value="NPG1-like"/>
</dbReference>
<proteinExistence type="predicted"/>
<gene>
    <name evidence="1" type="ORF">AYBTSS11_LOCUS7590</name>
</gene>
<sequence length="185" mass="21533">MWWPKAEEPSWVKSSSWFKRFEGTTQPITVCGVFELKLKKTKKKVEEKPHPQISVPKWMGHLYLSFALSVSGDLTTLANQLEELLPWIIHRSEMYYALAFCYYGAGKDLVALDLYFEYEIGVANTGRRACKRPMPSAPLFPHINHNSFVHLLNLMQLDLRTNVIADDQQDDAPLQRRWCFLQCRL</sequence>
<evidence type="ECO:0000313" key="2">
    <source>
        <dbReference type="Proteomes" id="UP001189624"/>
    </source>
</evidence>
<name>A0AA86S693_9FABA</name>
<dbReference type="PANTHER" id="PTHR44102">
    <property type="entry name" value="PROTEIN NPG1"/>
    <property type="match status" value="1"/>
</dbReference>
<evidence type="ECO:0000313" key="1">
    <source>
        <dbReference type="EMBL" id="CAJ1936655.1"/>
    </source>
</evidence>
<dbReference type="Proteomes" id="UP001189624">
    <property type="component" value="Chromosome 3"/>
</dbReference>
<dbReference type="PANTHER" id="PTHR44102:SF12">
    <property type="entry name" value="PROTEIN NPGR2"/>
    <property type="match status" value="1"/>
</dbReference>
<dbReference type="EMBL" id="OY731400">
    <property type="protein sequence ID" value="CAJ1936655.1"/>
    <property type="molecule type" value="Genomic_DNA"/>
</dbReference>
<organism evidence="1 2">
    <name type="scientific">Sphenostylis stenocarpa</name>
    <dbReference type="NCBI Taxonomy" id="92480"/>
    <lineage>
        <taxon>Eukaryota</taxon>
        <taxon>Viridiplantae</taxon>
        <taxon>Streptophyta</taxon>
        <taxon>Embryophyta</taxon>
        <taxon>Tracheophyta</taxon>
        <taxon>Spermatophyta</taxon>
        <taxon>Magnoliopsida</taxon>
        <taxon>eudicotyledons</taxon>
        <taxon>Gunneridae</taxon>
        <taxon>Pentapetalae</taxon>
        <taxon>rosids</taxon>
        <taxon>fabids</taxon>
        <taxon>Fabales</taxon>
        <taxon>Fabaceae</taxon>
        <taxon>Papilionoideae</taxon>
        <taxon>50 kb inversion clade</taxon>
        <taxon>NPAAA clade</taxon>
        <taxon>indigoferoid/millettioid clade</taxon>
        <taxon>Phaseoleae</taxon>
        <taxon>Sphenostylis</taxon>
    </lineage>
</organism>
<reference evidence="1" key="1">
    <citation type="submission" date="2023-10" db="EMBL/GenBank/DDBJ databases">
        <authorList>
            <person name="Domelevo Entfellner J.-B."/>
        </authorList>
    </citation>
    <scope>NUCLEOTIDE SEQUENCE</scope>
</reference>